<dbReference type="AlphaFoldDB" id="A0A2U3EF26"/>
<dbReference type="SUPFAM" id="SSF55031">
    <property type="entry name" value="Bacterial exopeptidase dimerisation domain"/>
    <property type="match status" value="1"/>
</dbReference>
<dbReference type="CDD" id="cd05672">
    <property type="entry name" value="M20_ACY1L2-like"/>
    <property type="match status" value="1"/>
</dbReference>
<dbReference type="Pfam" id="PF01546">
    <property type="entry name" value="Peptidase_M20"/>
    <property type="match status" value="1"/>
</dbReference>
<organism evidence="3 4">
    <name type="scientific">Purpureocillium lilacinum</name>
    <name type="common">Paecilomyces lilacinus</name>
    <dbReference type="NCBI Taxonomy" id="33203"/>
    <lineage>
        <taxon>Eukaryota</taxon>
        <taxon>Fungi</taxon>
        <taxon>Dikarya</taxon>
        <taxon>Ascomycota</taxon>
        <taxon>Pezizomycotina</taxon>
        <taxon>Sordariomycetes</taxon>
        <taxon>Hypocreomycetidae</taxon>
        <taxon>Hypocreales</taxon>
        <taxon>Ophiocordycipitaceae</taxon>
        <taxon>Purpureocillium</taxon>
    </lineage>
</organism>
<dbReference type="Gene3D" id="3.40.50.880">
    <property type="match status" value="1"/>
</dbReference>
<dbReference type="GO" id="GO:0016805">
    <property type="term" value="F:dipeptidase activity"/>
    <property type="evidence" value="ECO:0007669"/>
    <property type="project" value="TreeGrafter"/>
</dbReference>
<comment type="similarity">
    <text evidence="1">Belongs to the peptidase M20A family.</text>
</comment>
<dbReference type="EMBL" id="LCWV01000005">
    <property type="protein sequence ID" value="PWI73115.1"/>
    <property type="molecule type" value="Genomic_DNA"/>
</dbReference>
<sequence>MAFGHVGDLVDSSERPYQAQVPPRALVTIPEDRGRRPRAAPTRPPARARLGAADNGSMSKHLHNVLAPRCPRLNRPPPPPAAAMDVTVDLSLWGSLHFNAAMKALILKTFPTVATGPVGDAMASSFRSHILRLEPDCEVDTCSLADDEAVPDPLSYDLVVFTGGTFDLLSPEPHPAWVARARGVVQAVAGDGQGKTKLLGICWGHQVIHLALDGQLGVLEEGPRIGVEQLQLTPDGAQFFGKDSLVRISLSPLPEVNIIQRRQLTSHRQRLHKFHKRQVKSPAGGFVALAPDNEILFSASHRLLSFQSHPELSSEISQGLLDGDTKGFYREKAKPNPNVVVRDIHSEHDGAFTMLDYMREAMYMLRACRRPPPVSAAAVSEPLLDTSRSCPGSGAGASGSPPSHRAAKRSRPSQRGNELVWPSLCPFFALAHPPDADPFARPASTTVKATDRHSANIPMPSLSDRVHVHQLPFSHGTMAAPQSLEEWTSLISKSIDEHFEAIKSINYKIHADPELAYNEHHAHEAFTSLLSSPPFSSLGITVTPRAYGLDTAFSADFVSPGGDDGRLIVFNAEYDALPGIGHACGHNLIASASLAGFLGLVAALHAAGPSNAPAARVRLLGTPAEEGGGGKLHLIRGGAYAGAAACLMTHPGPQYLLKDGVEGVAAVKMLANVKWRVRFEGRTAHAAMEPWNGVNALDAVCLSYNAISMLRQQIRPHERIHGVFGEAGDRPNVIPGRTSVDYYGEGVLLPLPPTLYPFALRSNTLAAAERLWTRLKACFEGAALATGCTVSYEALNSYADLRSSLPLCRAFVSAAASLPPPSSPAASSSPSAPKTVVALDEPSDFLAGSTDMGNVTYECPGFHGAFGIDTAVGQGNHTAAFADASGLPRSLDRAVAWGKAMAVVGWRVVAEDAFAREVKSEWEEDMKRAAL</sequence>
<evidence type="ECO:0000313" key="4">
    <source>
        <dbReference type="Proteomes" id="UP000245956"/>
    </source>
</evidence>
<dbReference type="InterPro" id="IPR052030">
    <property type="entry name" value="Peptidase_M20/M20A_hydrolases"/>
</dbReference>
<dbReference type="InterPro" id="IPR029062">
    <property type="entry name" value="Class_I_gatase-like"/>
</dbReference>
<feature type="compositionally biased region" description="Low complexity" evidence="2">
    <location>
        <begin position="39"/>
        <end position="53"/>
    </location>
</feature>
<reference evidence="3 4" key="1">
    <citation type="journal article" date="2016" name="Front. Microbiol.">
        <title>Genome and transcriptome sequences reveal the specific parasitism of the nematophagous Purpureocillium lilacinum 36-1.</title>
        <authorList>
            <person name="Xie J."/>
            <person name="Li S."/>
            <person name="Mo C."/>
            <person name="Xiao X."/>
            <person name="Peng D."/>
            <person name="Wang G."/>
            <person name="Xiao Y."/>
        </authorList>
    </citation>
    <scope>NUCLEOTIDE SEQUENCE [LARGE SCALE GENOMIC DNA]</scope>
    <source>
        <strain evidence="3 4">36-1</strain>
    </source>
</reference>
<feature type="region of interest" description="Disordered" evidence="2">
    <location>
        <begin position="14"/>
        <end position="53"/>
    </location>
</feature>
<dbReference type="InterPro" id="IPR002933">
    <property type="entry name" value="Peptidase_M20"/>
</dbReference>
<feature type="region of interest" description="Disordered" evidence="2">
    <location>
        <begin position="387"/>
        <end position="416"/>
    </location>
</feature>
<comment type="caution">
    <text evidence="3">The sequence shown here is derived from an EMBL/GenBank/DDBJ whole genome shotgun (WGS) entry which is preliminary data.</text>
</comment>
<proteinExistence type="inferred from homology"/>
<evidence type="ECO:0000313" key="3">
    <source>
        <dbReference type="EMBL" id="PWI73115.1"/>
    </source>
</evidence>
<dbReference type="Proteomes" id="UP000245956">
    <property type="component" value="Unassembled WGS sequence"/>
</dbReference>
<protein>
    <submittedName>
        <fullName evidence="3">Peptidase dimerization domain protein</fullName>
    </submittedName>
</protein>
<name>A0A2U3EF26_PURLI</name>
<evidence type="ECO:0000256" key="1">
    <source>
        <dbReference type="ARBA" id="ARBA00006247"/>
    </source>
</evidence>
<dbReference type="InterPro" id="IPR036264">
    <property type="entry name" value="Bact_exopeptidase_dim_dom"/>
</dbReference>
<dbReference type="Gene3D" id="3.30.70.360">
    <property type="match status" value="1"/>
</dbReference>
<gene>
    <name evidence="3" type="ORF">PCL_10130</name>
</gene>
<dbReference type="SUPFAM" id="SSF52317">
    <property type="entry name" value="Class I glutamine amidotransferase-like"/>
    <property type="match status" value="1"/>
</dbReference>
<evidence type="ECO:0000256" key="2">
    <source>
        <dbReference type="SAM" id="MobiDB-lite"/>
    </source>
</evidence>
<dbReference type="PANTHER" id="PTHR30575:SF0">
    <property type="entry name" value="XAA-ARG DIPEPTIDASE"/>
    <property type="match status" value="1"/>
</dbReference>
<dbReference type="SUPFAM" id="SSF53187">
    <property type="entry name" value="Zn-dependent exopeptidases"/>
    <property type="match status" value="1"/>
</dbReference>
<dbReference type="Gene3D" id="3.40.630.10">
    <property type="entry name" value="Zn peptidases"/>
    <property type="match status" value="1"/>
</dbReference>
<dbReference type="PANTHER" id="PTHR30575">
    <property type="entry name" value="PEPTIDASE M20"/>
    <property type="match status" value="1"/>
</dbReference>
<accession>A0A2U3EF26</accession>
<feature type="compositionally biased region" description="Low complexity" evidence="2">
    <location>
        <begin position="387"/>
        <end position="404"/>
    </location>
</feature>